<feature type="transmembrane region" description="Helical" evidence="1">
    <location>
        <begin position="102"/>
        <end position="122"/>
    </location>
</feature>
<proteinExistence type="predicted"/>
<protein>
    <submittedName>
        <fullName evidence="2">Uncharacterized protein</fullName>
    </submittedName>
</protein>
<accession>A0A7X0X4I0</accession>
<reference evidence="4 5" key="1">
    <citation type="submission" date="2020-03" db="EMBL/GenBank/DDBJ databases">
        <title>Soil Listeria distribution.</title>
        <authorList>
            <person name="Liao J."/>
            <person name="Wiedmann M."/>
        </authorList>
    </citation>
    <scope>NUCLEOTIDE SEQUENCE [LARGE SCALE GENOMIC DNA]</scope>
    <source>
        <strain evidence="3 5">FSL L7-1515</strain>
        <strain evidence="2 4">FSL L7-1554</strain>
    </source>
</reference>
<feature type="transmembrane region" description="Helical" evidence="1">
    <location>
        <begin position="128"/>
        <end position="144"/>
    </location>
</feature>
<keyword evidence="1" id="KW-0812">Transmembrane</keyword>
<evidence type="ECO:0000313" key="2">
    <source>
        <dbReference type="EMBL" id="MBC1487497.1"/>
    </source>
</evidence>
<dbReference type="EMBL" id="JAASUB010000007">
    <property type="protein sequence ID" value="MBC1509675.1"/>
    <property type="molecule type" value="Genomic_DNA"/>
</dbReference>
<dbReference type="RefSeq" id="WP_185380403.1">
    <property type="nucleotide sequence ID" value="NZ_JAASTW010000001.1"/>
</dbReference>
<evidence type="ECO:0000313" key="3">
    <source>
        <dbReference type="EMBL" id="MBC1509675.1"/>
    </source>
</evidence>
<gene>
    <name evidence="2" type="ORF">HCJ38_00440</name>
    <name evidence="3" type="ORF">HCJ59_07185</name>
</gene>
<feature type="transmembrane region" description="Helical" evidence="1">
    <location>
        <begin position="55"/>
        <end position="81"/>
    </location>
</feature>
<keyword evidence="5" id="KW-1185">Reference proteome</keyword>
<keyword evidence="1" id="KW-0472">Membrane</keyword>
<evidence type="ECO:0000313" key="5">
    <source>
        <dbReference type="Proteomes" id="UP000587800"/>
    </source>
</evidence>
<evidence type="ECO:0000313" key="4">
    <source>
        <dbReference type="Proteomes" id="UP000561617"/>
    </source>
</evidence>
<dbReference type="AlphaFoldDB" id="A0A7X0X4I0"/>
<keyword evidence="1" id="KW-1133">Transmembrane helix</keyword>
<comment type="caution">
    <text evidence="2">The sequence shown here is derived from an EMBL/GenBank/DDBJ whole genome shotgun (WGS) entry which is preliminary data.</text>
</comment>
<name>A0A7X0X4I0_9LIST</name>
<feature type="transmembrane region" description="Helical" evidence="1">
    <location>
        <begin position="29"/>
        <end position="49"/>
    </location>
</feature>
<dbReference type="Proteomes" id="UP000587800">
    <property type="component" value="Unassembled WGS sequence"/>
</dbReference>
<dbReference type="Proteomes" id="UP000561617">
    <property type="component" value="Unassembled WGS sequence"/>
</dbReference>
<sequence>MEQPFNSESQDAPDEQKNFWKKSAVVRQLTVALGIMSLLIGVFTLFTTVPMVGRLLIISGNLLLYVFGIIMLLITTAYFVFSYFCFKNFARLRRLGLPKKRMYIIIIICMGLSLIATIISWSIPIIELIYLFLAILPLVNISRIKKENA</sequence>
<evidence type="ECO:0000256" key="1">
    <source>
        <dbReference type="SAM" id="Phobius"/>
    </source>
</evidence>
<organism evidence="2 4">
    <name type="scientific">Listeria immobilis</name>
    <dbReference type="NCBI Taxonomy" id="2713502"/>
    <lineage>
        <taxon>Bacteria</taxon>
        <taxon>Bacillati</taxon>
        <taxon>Bacillota</taxon>
        <taxon>Bacilli</taxon>
        <taxon>Bacillales</taxon>
        <taxon>Listeriaceae</taxon>
        <taxon>Listeria</taxon>
    </lineage>
</organism>
<dbReference type="EMBL" id="JAASTW010000001">
    <property type="protein sequence ID" value="MBC1487497.1"/>
    <property type="molecule type" value="Genomic_DNA"/>
</dbReference>